<organism evidence="1">
    <name type="scientific">Longilinea arvoryzae</name>
    <dbReference type="NCBI Taxonomy" id="360412"/>
    <lineage>
        <taxon>Bacteria</taxon>
        <taxon>Bacillati</taxon>
        <taxon>Chloroflexota</taxon>
        <taxon>Anaerolineae</taxon>
        <taxon>Anaerolineales</taxon>
        <taxon>Anaerolineaceae</taxon>
        <taxon>Longilinea</taxon>
    </lineage>
</organism>
<sequence>MSRVEIDLDPVSHLTTDAIGQPGQRVFYLQGRQNERVVTLLIEKVQIQSLAMGLDDFLKEINERYPGLPEALDDYDEKRMRILPPVDPVFRVGEIGLGYDADRDLVCLIAREILSGDMKPDDASVARFWVTRSQMRALTHWGMDVASHGRPICPQCGEPMDPEGHFCPKKNGHKH</sequence>
<evidence type="ECO:0000313" key="1">
    <source>
        <dbReference type="EMBL" id="GAP15399.1"/>
    </source>
</evidence>
<evidence type="ECO:0000313" key="2">
    <source>
        <dbReference type="Proteomes" id="UP000055060"/>
    </source>
</evidence>
<gene>
    <name evidence="1" type="ORF">LARV_03185</name>
</gene>
<dbReference type="NCBIfam" id="TIGR03847">
    <property type="entry name" value="conserved hypothetical protein"/>
    <property type="match status" value="1"/>
</dbReference>
<reference evidence="1" key="1">
    <citation type="submission" date="2015-07" db="EMBL/GenBank/DDBJ databases">
        <title>Draft Genome Sequences of Anaerolinea thermolimosa IMO-1, Bellilinea caldifistulae GOMI-1, Leptolinea tardivitalis YMTK-2, Levilinea saccharolytica KIBI-1,Longilinea arvoryzae KOME-1, Previously Described as Members of the Anaerolineaceae (Chloroflexi).</title>
        <authorList>
            <person name="Sekiguchi Y."/>
            <person name="Ohashi A."/>
            <person name="Matsuura N."/>
            <person name="Tourlousse M.D."/>
        </authorList>
    </citation>
    <scope>NUCLEOTIDE SEQUENCE [LARGE SCALE GENOMIC DNA]</scope>
    <source>
        <strain evidence="1">KOME-1</strain>
    </source>
</reference>
<dbReference type="InterPro" id="IPR021441">
    <property type="entry name" value="DUF3090"/>
</dbReference>
<dbReference type="Proteomes" id="UP000055060">
    <property type="component" value="Unassembled WGS sequence"/>
</dbReference>
<keyword evidence="2" id="KW-1185">Reference proteome</keyword>
<dbReference type="EMBL" id="DF967972">
    <property type="protein sequence ID" value="GAP15399.1"/>
    <property type="molecule type" value="Genomic_DNA"/>
</dbReference>
<dbReference type="AlphaFoldDB" id="A0A0S7BCE1"/>
<dbReference type="Pfam" id="PF11290">
    <property type="entry name" value="DUF3090"/>
    <property type="match status" value="1"/>
</dbReference>
<proteinExistence type="predicted"/>
<evidence type="ECO:0008006" key="3">
    <source>
        <dbReference type="Google" id="ProtNLM"/>
    </source>
</evidence>
<name>A0A0S7BCE1_9CHLR</name>
<dbReference type="STRING" id="360412.LARV_03185"/>
<dbReference type="RefSeq" id="WP_075074580.1">
    <property type="nucleotide sequence ID" value="NZ_DF967972.1"/>
</dbReference>
<protein>
    <recommendedName>
        <fullName evidence="3">DUF3090 domain-containing protein</fullName>
    </recommendedName>
</protein>
<dbReference type="OrthoDB" id="156387at2"/>
<accession>A0A0S7BCE1</accession>